<dbReference type="EMBL" id="AWWV01011582">
    <property type="protein sequence ID" value="OMO71542.1"/>
    <property type="molecule type" value="Genomic_DNA"/>
</dbReference>
<dbReference type="Proteomes" id="UP000188268">
    <property type="component" value="Unassembled WGS sequence"/>
</dbReference>
<sequence length="46" mass="5215">LPTLRNETLVLPRSITSSQHRGSSTKQRHFSARKIYSTSEDCKLIA</sequence>
<comment type="caution">
    <text evidence="1">The sequence shown here is derived from an EMBL/GenBank/DDBJ whole genome shotgun (WGS) entry which is preliminary data.</text>
</comment>
<organism evidence="1 2">
    <name type="scientific">Corchorus capsularis</name>
    <name type="common">Jute</name>
    <dbReference type="NCBI Taxonomy" id="210143"/>
    <lineage>
        <taxon>Eukaryota</taxon>
        <taxon>Viridiplantae</taxon>
        <taxon>Streptophyta</taxon>
        <taxon>Embryophyta</taxon>
        <taxon>Tracheophyta</taxon>
        <taxon>Spermatophyta</taxon>
        <taxon>Magnoliopsida</taxon>
        <taxon>eudicotyledons</taxon>
        <taxon>Gunneridae</taxon>
        <taxon>Pentapetalae</taxon>
        <taxon>rosids</taxon>
        <taxon>malvids</taxon>
        <taxon>Malvales</taxon>
        <taxon>Malvaceae</taxon>
        <taxon>Grewioideae</taxon>
        <taxon>Apeibeae</taxon>
        <taxon>Corchorus</taxon>
    </lineage>
</organism>
<accession>A0A1R3HMP3</accession>
<name>A0A1R3HMP3_COCAP</name>
<proteinExistence type="predicted"/>
<reference evidence="1 2" key="1">
    <citation type="submission" date="2013-09" db="EMBL/GenBank/DDBJ databases">
        <title>Corchorus capsularis genome sequencing.</title>
        <authorList>
            <person name="Alam M."/>
            <person name="Haque M.S."/>
            <person name="Islam M.S."/>
            <person name="Emdad E.M."/>
            <person name="Islam M.M."/>
            <person name="Ahmed B."/>
            <person name="Halim A."/>
            <person name="Hossen Q.M.M."/>
            <person name="Hossain M.Z."/>
            <person name="Ahmed R."/>
            <person name="Khan M.M."/>
            <person name="Islam R."/>
            <person name="Rashid M.M."/>
            <person name="Khan S.A."/>
            <person name="Rahman M.S."/>
            <person name="Alam M."/>
        </authorList>
    </citation>
    <scope>NUCLEOTIDE SEQUENCE [LARGE SCALE GENOMIC DNA]</scope>
    <source>
        <strain evidence="2">cv. CVL-1</strain>
        <tissue evidence="1">Whole seedling</tissue>
    </source>
</reference>
<keyword evidence="2" id="KW-1185">Reference proteome</keyword>
<evidence type="ECO:0000313" key="1">
    <source>
        <dbReference type="EMBL" id="OMO71542.1"/>
    </source>
</evidence>
<gene>
    <name evidence="1" type="ORF">CCACVL1_18177</name>
</gene>
<feature type="non-terminal residue" evidence="1">
    <location>
        <position position="1"/>
    </location>
</feature>
<evidence type="ECO:0000313" key="2">
    <source>
        <dbReference type="Proteomes" id="UP000188268"/>
    </source>
</evidence>
<protein>
    <submittedName>
        <fullName evidence="1">Uncharacterized protein</fullName>
    </submittedName>
</protein>
<dbReference type="AlphaFoldDB" id="A0A1R3HMP3"/>